<evidence type="ECO:0000256" key="1">
    <source>
        <dbReference type="SAM" id="SignalP"/>
    </source>
</evidence>
<name>A0A2I0KAT1_PUNGR</name>
<sequence>MLTNCRSFFFLLLILLLHDFAFRGPIQLLFWTIFATASSPKLAETRAAALPNMVGLIEWAPKPKDQGAGDCEYVPEAAPHPFNQLLPTPRARVAQFSALRLVIVHMNAG</sequence>
<keyword evidence="3" id="KW-1185">Reference proteome</keyword>
<keyword evidence="1" id="KW-0732">Signal</keyword>
<protein>
    <recommendedName>
        <fullName evidence="4">Secreted protein</fullName>
    </recommendedName>
</protein>
<dbReference type="EMBL" id="PGOL01000763">
    <property type="protein sequence ID" value="PKI65233.1"/>
    <property type="molecule type" value="Genomic_DNA"/>
</dbReference>
<feature type="signal peptide" evidence="1">
    <location>
        <begin position="1"/>
        <end position="23"/>
    </location>
</feature>
<accession>A0A2I0KAT1</accession>
<evidence type="ECO:0000313" key="2">
    <source>
        <dbReference type="EMBL" id="PKI65233.1"/>
    </source>
</evidence>
<organism evidence="2 3">
    <name type="scientific">Punica granatum</name>
    <name type="common">Pomegranate</name>
    <dbReference type="NCBI Taxonomy" id="22663"/>
    <lineage>
        <taxon>Eukaryota</taxon>
        <taxon>Viridiplantae</taxon>
        <taxon>Streptophyta</taxon>
        <taxon>Embryophyta</taxon>
        <taxon>Tracheophyta</taxon>
        <taxon>Spermatophyta</taxon>
        <taxon>Magnoliopsida</taxon>
        <taxon>eudicotyledons</taxon>
        <taxon>Gunneridae</taxon>
        <taxon>Pentapetalae</taxon>
        <taxon>rosids</taxon>
        <taxon>malvids</taxon>
        <taxon>Myrtales</taxon>
        <taxon>Lythraceae</taxon>
        <taxon>Punica</taxon>
    </lineage>
</organism>
<feature type="chain" id="PRO_5014169428" description="Secreted protein" evidence="1">
    <location>
        <begin position="24"/>
        <end position="109"/>
    </location>
</feature>
<dbReference type="AlphaFoldDB" id="A0A2I0KAT1"/>
<evidence type="ECO:0000313" key="3">
    <source>
        <dbReference type="Proteomes" id="UP000233551"/>
    </source>
</evidence>
<proteinExistence type="predicted"/>
<gene>
    <name evidence="2" type="ORF">CRG98_014382</name>
</gene>
<comment type="caution">
    <text evidence="2">The sequence shown here is derived from an EMBL/GenBank/DDBJ whole genome shotgun (WGS) entry which is preliminary data.</text>
</comment>
<dbReference type="Proteomes" id="UP000233551">
    <property type="component" value="Unassembled WGS sequence"/>
</dbReference>
<evidence type="ECO:0008006" key="4">
    <source>
        <dbReference type="Google" id="ProtNLM"/>
    </source>
</evidence>
<reference evidence="2 3" key="1">
    <citation type="submission" date="2017-11" db="EMBL/GenBank/DDBJ databases">
        <title>De-novo sequencing of pomegranate (Punica granatum L.) genome.</title>
        <authorList>
            <person name="Akparov Z."/>
            <person name="Amiraslanov A."/>
            <person name="Hajiyeva S."/>
            <person name="Abbasov M."/>
            <person name="Kaur K."/>
            <person name="Hamwieh A."/>
            <person name="Solovyev V."/>
            <person name="Salamov A."/>
            <person name="Braich B."/>
            <person name="Kosarev P."/>
            <person name="Mahmoud A."/>
            <person name="Hajiyev E."/>
            <person name="Babayeva S."/>
            <person name="Izzatullayeva V."/>
            <person name="Mammadov A."/>
            <person name="Mammadov A."/>
            <person name="Sharifova S."/>
            <person name="Ojaghi J."/>
            <person name="Eynullazada K."/>
            <person name="Bayramov B."/>
            <person name="Abdulazimova A."/>
            <person name="Shahmuradov I."/>
        </authorList>
    </citation>
    <scope>NUCLEOTIDE SEQUENCE [LARGE SCALE GENOMIC DNA]</scope>
    <source>
        <strain evidence="3">cv. AG2017</strain>
        <tissue evidence="2">Leaf</tissue>
    </source>
</reference>